<dbReference type="VEuPathDB" id="FungiDB:PAAG_07473"/>
<evidence type="ECO:0000313" key="2">
    <source>
        <dbReference type="Proteomes" id="UP000002059"/>
    </source>
</evidence>
<accession>C1H9N2</accession>
<gene>
    <name evidence="1" type="ORF">PAAG_07473</name>
</gene>
<dbReference type="Proteomes" id="UP000002059">
    <property type="component" value="Partially assembled WGS sequence"/>
</dbReference>
<dbReference type="eggNOG" id="ENOG502RQDR">
    <property type="taxonomic scope" value="Eukaryota"/>
</dbReference>
<dbReference type="HOGENOM" id="CLU_1835758_0_0_1"/>
<dbReference type="GeneID" id="9093916"/>
<dbReference type="OrthoDB" id="6339427at2759"/>
<protein>
    <submittedName>
        <fullName evidence="1">Uncharacterized protein</fullName>
    </submittedName>
</protein>
<dbReference type="EMBL" id="KN294015">
    <property type="protein sequence ID" value="EEH37055.2"/>
    <property type="molecule type" value="Genomic_DNA"/>
</dbReference>
<dbReference type="STRING" id="502779.C1H9N2"/>
<name>C1H9N2_PARBA</name>
<reference evidence="1 2" key="1">
    <citation type="journal article" date="2011" name="PLoS Genet.">
        <title>Comparative genomic analysis of human fungal pathogens causing paracoccidioidomycosis.</title>
        <authorList>
            <person name="Desjardins C.A."/>
            <person name="Champion M.D."/>
            <person name="Holder J.W."/>
            <person name="Muszewska A."/>
            <person name="Goldberg J."/>
            <person name="Bailao A.M."/>
            <person name="Brigido M.M."/>
            <person name="Ferreira M.E."/>
            <person name="Garcia A.M."/>
            <person name="Grynberg M."/>
            <person name="Gujja S."/>
            <person name="Heiman D.I."/>
            <person name="Henn M.R."/>
            <person name="Kodira C.D."/>
            <person name="Leon-Narvaez H."/>
            <person name="Longo L.V."/>
            <person name="Ma L.J."/>
            <person name="Malavazi I."/>
            <person name="Matsuo A.L."/>
            <person name="Morais F.V."/>
            <person name="Pereira M."/>
            <person name="Rodriguez-Brito S."/>
            <person name="Sakthikumar S."/>
            <person name="Salem-Izacc S.M."/>
            <person name="Sykes S.M."/>
            <person name="Teixeira M.M."/>
            <person name="Vallejo M.C."/>
            <person name="Walter M.E."/>
            <person name="Yandava C."/>
            <person name="Young S."/>
            <person name="Zeng Q."/>
            <person name="Zucker J."/>
            <person name="Felipe M.S."/>
            <person name="Goldman G.H."/>
            <person name="Haas B.J."/>
            <person name="McEwen J.G."/>
            <person name="Nino-Vega G."/>
            <person name="Puccia R."/>
            <person name="San-Blas G."/>
            <person name="Soares C.M."/>
            <person name="Birren B.W."/>
            <person name="Cuomo C.A."/>
        </authorList>
    </citation>
    <scope>NUCLEOTIDE SEQUENCE [LARGE SCALE GENOMIC DNA]</scope>
    <source>
        <strain evidence="2">ATCC MYA-826 / Pb01</strain>
    </source>
</reference>
<organism evidence="1 2">
    <name type="scientific">Paracoccidioides lutzii (strain ATCC MYA-826 / Pb01)</name>
    <name type="common">Paracoccidioides brasiliensis</name>
    <dbReference type="NCBI Taxonomy" id="502779"/>
    <lineage>
        <taxon>Eukaryota</taxon>
        <taxon>Fungi</taxon>
        <taxon>Dikarya</taxon>
        <taxon>Ascomycota</taxon>
        <taxon>Pezizomycotina</taxon>
        <taxon>Eurotiomycetes</taxon>
        <taxon>Eurotiomycetidae</taxon>
        <taxon>Onygenales</taxon>
        <taxon>Ajellomycetaceae</taxon>
        <taxon>Paracoccidioides</taxon>
    </lineage>
</organism>
<dbReference type="AlphaFoldDB" id="C1H9N2"/>
<dbReference type="KEGG" id="pbl:PAAG_07473"/>
<keyword evidence="2" id="KW-1185">Reference proteome</keyword>
<dbReference type="RefSeq" id="XP_015700666.1">
    <property type="nucleotide sequence ID" value="XM_015846231.1"/>
</dbReference>
<sequence>MISRRRACVKSLPGELSAILVADDADLCRMARTRRYLTESILPPSSGVWNARFLEKYDPLAADSTSEDVKVEYGVRSIMLAQTPSFQNGEGAKEKLWLNILSTLLVGSYNIRSYQQGDEDTSAPRDCARIKGAIMCCDPL</sequence>
<evidence type="ECO:0000313" key="1">
    <source>
        <dbReference type="EMBL" id="EEH37055.2"/>
    </source>
</evidence>
<proteinExistence type="predicted"/>